<name>A0A212JZR8_9BACT</name>
<feature type="transmembrane region" description="Helical" evidence="1">
    <location>
        <begin position="247"/>
        <end position="277"/>
    </location>
</feature>
<feature type="transmembrane region" description="Helical" evidence="1">
    <location>
        <begin position="164"/>
        <end position="184"/>
    </location>
</feature>
<feature type="transmembrane region" description="Helical" evidence="1">
    <location>
        <begin position="215"/>
        <end position="235"/>
    </location>
</feature>
<dbReference type="InterPro" id="IPR002656">
    <property type="entry name" value="Acyl_transf_3_dom"/>
</dbReference>
<organism evidence="3">
    <name type="scientific">uncultured Dysgonomonas sp</name>
    <dbReference type="NCBI Taxonomy" id="206096"/>
    <lineage>
        <taxon>Bacteria</taxon>
        <taxon>Pseudomonadati</taxon>
        <taxon>Bacteroidota</taxon>
        <taxon>Bacteroidia</taxon>
        <taxon>Bacteroidales</taxon>
        <taxon>Dysgonomonadaceae</taxon>
        <taxon>Dysgonomonas</taxon>
        <taxon>environmental samples</taxon>
    </lineage>
</organism>
<feature type="transmembrane region" description="Helical" evidence="1">
    <location>
        <begin position="191"/>
        <end position="209"/>
    </location>
</feature>
<feature type="transmembrane region" description="Helical" evidence="1">
    <location>
        <begin position="289"/>
        <end position="307"/>
    </location>
</feature>
<dbReference type="EMBL" id="FLUM01000003">
    <property type="protein sequence ID" value="SBW04927.1"/>
    <property type="molecule type" value="Genomic_DNA"/>
</dbReference>
<feature type="transmembrane region" description="Helical" evidence="1">
    <location>
        <begin position="12"/>
        <end position="30"/>
    </location>
</feature>
<feature type="transmembrane region" description="Helical" evidence="1">
    <location>
        <begin position="327"/>
        <end position="349"/>
    </location>
</feature>
<feature type="domain" description="Acyltransferase 3" evidence="2">
    <location>
        <begin position="12"/>
        <end position="346"/>
    </location>
</feature>
<evidence type="ECO:0000313" key="3">
    <source>
        <dbReference type="EMBL" id="SBW04927.1"/>
    </source>
</evidence>
<reference evidence="3" key="1">
    <citation type="submission" date="2016-04" db="EMBL/GenBank/DDBJ databases">
        <authorList>
            <person name="Evans L.H."/>
            <person name="Alamgir A."/>
            <person name="Owens N."/>
            <person name="Weber N.D."/>
            <person name="Virtaneva K."/>
            <person name="Barbian K."/>
            <person name="Babar A."/>
            <person name="Rosenke K."/>
        </authorList>
    </citation>
    <scope>NUCLEOTIDE SEQUENCE</scope>
    <source>
        <strain evidence="3">86-1</strain>
    </source>
</reference>
<dbReference type="Pfam" id="PF01757">
    <property type="entry name" value="Acyl_transf_3"/>
    <property type="match status" value="1"/>
</dbReference>
<evidence type="ECO:0000256" key="1">
    <source>
        <dbReference type="SAM" id="Phobius"/>
    </source>
</evidence>
<dbReference type="AlphaFoldDB" id="A0A212JZR8"/>
<gene>
    <name evidence="3" type="ORF">KL86DYS1_30971</name>
</gene>
<evidence type="ECO:0000259" key="2">
    <source>
        <dbReference type="Pfam" id="PF01757"/>
    </source>
</evidence>
<keyword evidence="1" id="KW-1133">Transmembrane helix</keyword>
<feature type="transmembrane region" description="Helical" evidence="1">
    <location>
        <begin position="68"/>
        <end position="87"/>
    </location>
</feature>
<accession>A0A212JZR8</accession>
<proteinExistence type="predicted"/>
<dbReference type="GO" id="GO:0016747">
    <property type="term" value="F:acyltransferase activity, transferring groups other than amino-acyl groups"/>
    <property type="evidence" value="ECO:0007669"/>
    <property type="project" value="InterPro"/>
</dbReference>
<dbReference type="RefSeq" id="WP_296943174.1">
    <property type="nucleotide sequence ID" value="NZ_LT599032.1"/>
</dbReference>
<keyword evidence="1" id="KW-0812">Transmembrane</keyword>
<protein>
    <recommendedName>
        <fullName evidence="2">Acyltransferase 3 domain-containing protein</fullName>
    </recommendedName>
</protein>
<feature type="transmembrane region" description="Helical" evidence="1">
    <location>
        <begin position="108"/>
        <end position="128"/>
    </location>
</feature>
<keyword evidence="1" id="KW-0472">Membrane</keyword>
<sequence>MKISIHDLSKNQITVLKGLGMIIIVLHNFLHWTNEVGENEFSFDPGRIFRFIDAVINYDPWLIIGGSFSFWGFLGIEIFIFASAYGLTKQFLKKKPASYKSYILPKLIKIYGLIIIGLVCYFMLMYRINLITADRFFEFAISSLLLYNNFSFDTIFAYPSIGPWWYFSFIIQLYLIFPLLYFIIDKYKKRGLYIMFGICCILIYALLPVCNKLNIPLFANFIGHLPEFILAIGFAMYKDWYIDYKTVLPALCIFILSWFSGYFYPLSFVSAAILIIYFCYPIYNCSWKIIQKPLLFVGAISMFMFLINGPLRSYNIRYMYRKEQPEILLLALIHLLITIAISFVVSVFYNNMISPHLNRLIKKVK</sequence>